<protein>
    <recommendedName>
        <fullName evidence="5">DUF2384 domain-containing protein</fullName>
    </recommendedName>
</protein>
<evidence type="ECO:0000313" key="3">
    <source>
        <dbReference type="Proteomes" id="UP001555786"/>
    </source>
</evidence>
<dbReference type="RefSeq" id="WP_311942074.1">
    <property type="nucleotide sequence ID" value="NZ_JAVSCS010000035.1"/>
</dbReference>
<dbReference type="Proteomes" id="UP001555786">
    <property type="component" value="Unassembled WGS sequence"/>
</dbReference>
<accession>A0ABV3PPZ5</accession>
<dbReference type="EMBL" id="JBHGPK010000012">
    <property type="protein sequence ID" value="MFC2252652.1"/>
    <property type="molecule type" value="Genomic_DNA"/>
</dbReference>
<dbReference type="EMBL" id="JBFNQD010000006">
    <property type="protein sequence ID" value="MEW9307581.1"/>
    <property type="molecule type" value="Genomic_DNA"/>
</dbReference>
<organism evidence="1 3">
    <name type="scientific">Labrys neptuniae</name>
    <dbReference type="NCBI Taxonomy" id="376174"/>
    <lineage>
        <taxon>Bacteria</taxon>
        <taxon>Pseudomonadati</taxon>
        <taxon>Pseudomonadota</taxon>
        <taxon>Alphaproteobacteria</taxon>
        <taxon>Hyphomicrobiales</taxon>
        <taxon>Xanthobacteraceae</taxon>
        <taxon>Labrys</taxon>
    </lineage>
</organism>
<evidence type="ECO:0000313" key="2">
    <source>
        <dbReference type="EMBL" id="MFC2252652.1"/>
    </source>
</evidence>
<comment type="caution">
    <text evidence="1">The sequence shown here is derived from an EMBL/GenBank/DDBJ whole genome shotgun (WGS) entry which is preliminary data.</text>
</comment>
<evidence type="ECO:0000313" key="4">
    <source>
        <dbReference type="Proteomes" id="UP001595190"/>
    </source>
</evidence>
<reference evidence="1 3" key="1">
    <citation type="submission" date="2024-07" db="EMBL/GenBank/DDBJ databases">
        <title>Description of Labrys sedimenti sp. nov., isolated from a diclofenac-degrading enrichment culture.</title>
        <authorList>
            <person name="Tancsics A."/>
            <person name="Csepanyi A."/>
        </authorList>
    </citation>
    <scope>NUCLEOTIDE SEQUENCE [LARGE SCALE GENOMIC DNA]</scope>
    <source>
        <strain evidence="1 3">LMG 23578</strain>
    </source>
</reference>
<dbReference type="Proteomes" id="UP001595190">
    <property type="component" value="Unassembled WGS sequence"/>
</dbReference>
<proteinExistence type="predicted"/>
<evidence type="ECO:0008006" key="5">
    <source>
        <dbReference type="Google" id="ProtNLM"/>
    </source>
</evidence>
<gene>
    <name evidence="1" type="ORF">ABXS05_18655</name>
    <name evidence="2" type="ORF">ACETRX_23650</name>
</gene>
<evidence type="ECO:0000313" key="1">
    <source>
        <dbReference type="EMBL" id="MEW9307581.1"/>
    </source>
</evidence>
<reference evidence="2 4" key="2">
    <citation type="submission" date="2024-09" db="EMBL/GenBank/DDBJ databases">
        <title>Description of Labrys sedimenti sp. nov., isolated from a diclofenac-degrading enrichment culture, and genome-based reclassification of Labrys portucalensis as a later heterotypic synonym of Labrys neptuniae.</title>
        <authorList>
            <person name="Tancsics A."/>
            <person name="Csepanyi A."/>
        </authorList>
    </citation>
    <scope>NUCLEOTIDE SEQUENCE [LARGE SCALE GENOMIC DNA]</scope>
    <source>
        <strain evidence="2 4">LMG 23412</strain>
    </source>
</reference>
<name>A0ABV3PPZ5_9HYPH</name>
<sequence>MTASQALKTLSGVTTITGTPEEVRDGLGHLGAKGTQVIAVTLDQVSSPAAKVLAHTFEAIAPLVGAIVARREKAALQSIIEALVPQVPLPQHMLAEARMTAEARKAVLEEGEWLTAAQVAEVAGFSATNPSAQPNKWKKDGQIFAIRHQGVDYFPGYGLDPSTGYRPAKPLGEVLKIFGQAKDGWGAAYWFASDNSYLGGERPLDLLLREPDRVIAAARDEMEGVLHG</sequence>
<keyword evidence="3" id="KW-1185">Reference proteome</keyword>